<sequence length="207" mass="23210">MCWSLQASLVTWVIGLVTGVVLLCRRAPNDITLGLLILTYSSMQLWEAMMWYDQKCGTINQMGTKLAYIALWSHVLAMGIGLYLEQKVVLPVLIGFVLLIYGLYIMPTSWMCSKPGKNGHLAWGFDASFYMIVFGIALLFCLIYLRPISHGAVISFLFLFSFALSYWYGFSSGEGAGKSVVGSFWCWVCAAFAIVFLLLPYNEKKND</sequence>
<proteinExistence type="predicted"/>
<dbReference type="AlphaFoldDB" id="A0A6C0KTV7"/>
<feature type="transmembrane region" description="Helical" evidence="1">
    <location>
        <begin position="182"/>
        <end position="201"/>
    </location>
</feature>
<accession>A0A6C0KTV7</accession>
<feature type="transmembrane region" description="Helical" evidence="1">
    <location>
        <begin position="31"/>
        <end position="46"/>
    </location>
</feature>
<keyword evidence="1" id="KW-0812">Transmembrane</keyword>
<keyword evidence="1" id="KW-0472">Membrane</keyword>
<dbReference type="EMBL" id="MN740962">
    <property type="protein sequence ID" value="QHU20150.1"/>
    <property type="molecule type" value="Genomic_DNA"/>
</dbReference>
<feature type="transmembrane region" description="Helical" evidence="1">
    <location>
        <begin position="6"/>
        <end position="24"/>
    </location>
</feature>
<feature type="transmembrane region" description="Helical" evidence="1">
    <location>
        <begin position="66"/>
        <end position="84"/>
    </location>
</feature>
<reference evidence="2" key="1">
    <citation type="journal article" date="2020" name="Nature">
        <title>Giant virus diversity and host interactions through global metagenomics.</title>
        <authorList>
            <person name="Schulz F."/>
            <person name="Roux S."/>
            <person name="Paez-Espino D."/>
            <person name="Jungbluth S."/>
            <person name="Walsh D.A."/>
            <person name="Denef V.J."/>
            <person name="McMahon K.D."/>
            <person name="Konstantinidis K.T."/>
            <person name="Eloe-Fadrosh E.A."/>
            <person name="Kyrpides N.C."/>
            <person name="Woyke T."/>
        </authorList>
    </citation>
    <scope>NUCLEOTIDE SEQUENCE</scope>
    <source>
        <strain evidence="2">GVMAG-S-3300013014-136</strain>
    </source>
</reference>
<name>A0A6C0KTV7_9ZZZZ</name>
<organism evidence="2">
    <name type="scientific">viral metagenome</name>
    <dbReference type="NCBI Taxonomy" id="1070528"/>
    <lineage>
        <taxon>unclassified sequences</taxon>
        <taxon>metagenomes</taxon>
        <taxon>organismal metagenomes</taxon>
    </lineage>
</organism>
<protein>
    <submittedName>
        <fullName evidence="2">Uncharacterized protein</fullName>
    </submittedName>
</protein>
<keyword evidence="1" id="KW-1133">Transmembrane helix</keyword>
<feature type="transmembrane region" description="Helical" evidence="1">
    <location>
        <begin position="152"/>
        <end position="170"/>
    </location>
</feature>
<evidence type="ECO:0000256" key="1">
    <source>
        <dbReference type="SAM" id="Phobius"/>
    </source>
</evidence>
<feature type="transmembrane region" description="Helical" evidence="1">
    <location>
        <begin position="127"/>
        <end position="145"/>
    </location>
</feature>
<evidence type="ECO:0000313" key="2">
    <source>
        <dbReference type="EMBL" id="QHU20150.1"/>
    </source>
</evidence>
<feature type="transmembrane region" description="Helical" evidence="1">
    <location>
        <begin position="89"/>
        <end position="107"/>
    </location>
</feature>